<comment type="caution">
    <text evidence="3">The sequence shown here is derived from an EMBL/GenBank/DDBJ whole genome shotgun (WGS) entry which is preliminary data.</text>
</comment>
<dbReference type="PANTHER" id="PTHR46769">
    <property type="entry name" value="POLYCYSTIC KIDNEY AND HEPATIC DISEASE 1 (AUTOSOMAL RECESSIVE)-LIKE 1"/>
    <property type="match status" value="1"/>
</dbReference>
<dbReference type="EMBL" id="CAJOBP010114752">
    <property type="protein sequence ID" value="CAF5011512.1"/>
    <property type="molecule type" value="Genomic_DNA"/>
</dbReference>
<proteinExistence type="predicted"/>
<dbReference type="Proteomes" id="UP000663873">
    <property type="component" value="Unassembled WGS sequence"/>
</dbReference>
<dbReference type="InterPro" id="IPR052387">
    <property type="entry name" value="Fibrocystin"/>
</dbReference>
<feature type="non-terminal residue" evidence="3">
    <location>
        <position position="1"/>
    </location>
</feature>
<evidence type="ECO:0000313" key="4">
    <source>
        <dbReference type="Proteomes" id="UP000663873"/>
    </source>
</evidence>
<dbReference type="PANTHER" id="PTHR46769:SF2">
    <property type="entry name" value="FIBROCYSTIN-L ISOFORM 2 PRECURSOR-RELATED"/>
    <property type="match status" value="1"/>
</dbReference>
<keyword evidence="1" id="KW-0732">Signal</keyword>
<keyword evidence="2" id="KW-1133">Transmembrane helix</keyword>
<evidence type="ECO:0000256" key="1">
    <source>
        <dbReference type="ARBA" id="ARBA00022729"/>
    </source>
</evidence>
<protein>
    <submittedName>
        <fullName evidence="3">Uncharacterized protein</fullName>
    </submittedName>
</protein>
<keyword evidence="4" id="KW-1185">Reference proteome</keyword>
<gene>
    <name evidence="3" type="ORF">UJA718_LOCUS50641</name>
</gene>
<dbReference type="AlphaFoldDB" id="A0A822AUJ4"/>
<accession>A0A822AUJ4</accession>
<evidence type="ECO:0000313" key="3">
    <source>
        <dbReference type="EMBL" id="CAF5011512.1"/>
    </source>
</evidence>
<name>A0A822AUJ4_9BILA</name>
<keyword evidence="2" id="KW-0812">Transmembrane</keyword>
<reference evidence="3" key="1">
    <citation type="submission" date="2021-02" db="EMBL/GenBank/DDBJ databases">
        <authorList>
            <person name="Nowell W R."/>
        </authorList>
    </citation>
    <scope>NUCLEOTIDE SEQUENCE</scope>
</reference>
<organism evidence="3 4">
    <name type="scientific">Rotaria socialis</name>
    <dbReference type="NCBI Taxonomy" id="392032"/>
    <lineage>
        <taxon>Eukaryota</taxon>
        <taxon>Metazoa</taxon>
        <taxon>Spiralia</taxon>
        <taxon>Gnathifera</taxon>
        <taxon>Rotifera</taxon>
        <taxon>Eurotatoria</taxon>
        <taxon>Bdelloidea</taxon>
        <taxon>Philodinida</taxon>
        <taxon>Philodinidae</taxon>
        <taxon>Rotaria</taxon>
    </lineage>
</organism>
<keyword evidence="2" id="KW-0472">Membrane</keyword>
<sequence>GHTLTLNSALNYDHMGITQTVGSTSVEIRAEVGLLSHNVVFQGLFTIFILFFFLFIC</sequence>
<evidence type="ECO:0000256" key="2">
    <source>
        <dbReference type="SAM" id="Phobius"/>
    </source>
</evidence>
<feature type="transmembrane region" description="Helical" evidence="2">
    <location>
        <begin position="39"/>
        <end position="56"/>
    </location>
</feature>